<evidence type="ECO:0000256" key="1">
    <source>
        <dbReference type="PROSITE-ProRule" id="PRU00453"/>
    </source>
</evidence>
<evidence type="ECO:0000313" key="4">
    <source>
        <dbReference type="EMBL" id="CAH0377709.1"/>
    </source>
</evidence>
<dbReference type="PROSITE" id="PS51083">
    <property type="entry name" value="ZF_HIT"/>
    <property type="match status" value="1"/>
</dbReference>
<dbReference type="PANTHER" id="PTHR15555:SF0">
    <property type="entry name" value="ZINC FINGER HIT DOMAIN-CONTAINING PROTEIN 2"/>
    <property type="match status" value="1"/>
</dbReference>
<dbReference type="SUPFAM" id="SSF144232">
    <property type="entry name" value="HIT/MYND zinc finger-like"/>
    <property type="match status" value="1"/>
</dbReference>
<evidence type="ECO:0000313" key="5">
    <source>
        <dbReference type="Proteomes" id="UP000789595"/>
    </source>
</evidence>
<dbReference type="GO" id="GO:0008270">
    <property type="term" value="F:zinc ion binding"/>
    <property type="evidence" value="ECO:0007669"/>
    <property type="project" value="UniProtKB-UniRule"/>
</dbReference>
<dbReference type="OrthoDB" id="18412at2759"/>
<keyword evidence="1" id="KW-0479">Metal-binding</keyword>
<keyword evidence="1" id="KW-0863">Zinc-finger</keyword>
<accession>A0A8J2X3N1</accession>
<comment type="caution">
    <text evidence="4">The sequence shown here is derived from an EMBL/GenBank/DDBJ whole genome shotgun (WGS) entry which is preliminary data.</text>
</comment>
<dbReference type="Proteomes" id="UP000789595">
    <property type="component" value="Unassembled WGS sequence"/>
</dbReference>
<sequence>MSRQLLQHTRHTQYKTTRRDAEPTPATANNACSVCQANAGRYACPRCGATYCSLECFRNHGDRCSEGFFKERVKAALAQEPQKKARWVGDLLKGAPSPEIDEARLLQLLDGSVQPTKAEEQLVLRAIANGELESEPWAPWWCDLGRLDDDLAACASKYDALSSEALRDADAARRLYEAERSAETTEADAPGGEVTRARVLARSSKAPPLWLLVWAPSDAEHAESVARVCRDNLNATAAPAPSVASALYAYCAAARAFDGFHLDEGAAADAWLAACPAVARDERPETVAAALVDAERRAIAAGLASKGGHAALARDAAAILGAGPRAVAAALLDAWACIARHRAAPKRVRRKIRYLACWCGAPVAAKALADAREACLAVRIPEEDAPLPALVDLSLSSSKPSKPVVVKSDCAFRDYDAPD</sequence>
<evidence type="ECO:0000259" key="3">
    <source>
        <dbReference type="PROSITE" id="PS51083"/>
    </source>
</evidence>
<dbReference type="Pfam" id="PF04438">
    <property type="entry name" value="zf-HIT"/>
    <property type="match status" value="1"/>
</dbReference>
<evidence type="ECO:0000256" key="2">
    <source>
        <dbReference type="SAM" id="MobiDB-lite"/>
    </source>
</evidence>
<name>A0A8J2X3N1_9STRA</name>
<keyword evidence="5" id="KW-1185">Reference proteome</keyword>
<dbReference type="InterPro" id="IPR039646">
    <property type="entry name" value="ZNHIT2"/>
</dbReference>
<dbReference type="CDD" id="cd23024">
    <property type="entry name" value="zf-HIT_ZNHIT2-3"/>
    <property type="match status" value="1"/>
</dbReference>
<dbReference type="InterPro" id="IPR007529">
    <property type="entry name" value="Znf_HIT"/>
</dbReference>
<keyword evidence="1" id="KW-0862">Zinc</keyword>
<dbReference type="Gene3D" id="3.30.60.190">
    <property type="match status" value="1"/>
</dbReference>
<reference evidence="4" key="1">
    <citation type="submission" date="2021-11" db="EMBL/GenBank/DDBJ databases">
        <authorList>
            <consortium name="Genoscope - CEA"/>
            <person name="William W."/>
        </authorList>
    </citation>
    <scope>NUCLEOTIDE SEQUENCE</scope>
</reference>
<feature type="domain" description="HIT-type" evidence="3">
    <location>
        <begin position="32"/>
        <end position="64"/>
    </location>
</feature>
<protein>
    <recommendedName>
        <fullName evidence="3">HIT-type domain-containing protein</fullName>
    </recommendedName>
</protein>
<organism evidence="4 5">
    <name type="scientific">Pelagomonas calceolata</name>
    <dbReference type="NCBI Taxonomy" id="35677"/>
    <lineage>
        <taxon>Eukaryota</taxon>
        <taxon>Sar</taxon>
        <taxon>Stramenopiles</taxon>
        <taxon>Ochrophyta</taxon>
        <taxon>Pelagophyceae</taxon>
        <taxon>Pelagomonadales</taxon>
        <taxon>Pelagomonadaceae</taxon>
        <taxon>Pelagomonas</taxon>
    </lineage>
</organism>
<dbReference type="PANTHER" id="PTHR15555">
    <property type="entry name" value="ZINC FINGER HIT DOMAIN CONTAINING PROTEIN 2 PROTEIN FON -RELATED"/>
    <property type="match status" value="1"/>
</dbReference>
<feature type="region of interest" description="Disordered" evidence="2">
    <location>
        <begin position="1"/>
        <end position="26"/>
    </location>
</feature>
<proteinExistence type="predicted"/>
<dbReference type="AlphaFoldDB" id="A0A8J2X3N1"/>
<dbReference type="EMBL" id="CAKKNE010000005">
    <property type="protein sequence ID" value="CAH0377709.1"/>
    <property type="molecule type" value="Genomic_DNA"/>
</dbReference>
<gene>
    <name evidence="4" type="ORF">PECAL_5P22380</name>
</gene>